<dbReference type="Pfam" id="PF03732">
    <property type="entry name" value="Retrotrans_gag"/>
    <property type="match status" value="1"/>
</dbReference>
<dbReference type="InterPro" id="IPR036397">
    <property type="entry name" value="RNaseH_sf"/>
</dbReference>
<dbReference type="SUPFAM" id="SSF56672">
    <property type="entry name" value="DNA/RNA polymerases"/>
    <property type="match status" value="1"/>
</dbReference>
<dbReference type="InterPro" id="IPR050951">
    <property type="entry name" value="Retrovirus_Pol_polyprotein"/>
</dbReference>
<feature type="compositionally biased region" description="Gly residues" evidence="17">
    <location>
        <begin position="50"/>
        <end position="70"/>
    </location>
</feature>
<keyword evidence="2" id="KW-0645">Protease</keyword>
<keyword evidence="10" id="KW-0460">Magnesium</keyword>
<keyword evidence="7" id="KW-0064">Aspartyl protease</keyword>
<keyword evidence="8" id="KW-0255">Endonuclease</keyword>
<dbReference type="InterPro" id="IPR005162">
    <property type="entry name" value="Retrotrans_gag_dom"/>
</dbReference>
<dbReference type="FunFam" id="3.10.20.370:FF:000001">
    <property type="entry name" value="Retrovirus-related Pol polyprotein from transposon 17.6-like protein"/>
    <property type="match status" value="1"/>
</dbReference>
<organism evidence="21 22">
    <name type="scientific">Hibiscus trionum</name>
    <name type="common">Flower of an hour</name>
    <dbReference type="NCBI Taxonomy" id="183268"/>
    <lineage>
        <taxon>Eukaryota</taxon>
        <taxon>Viridiplantae</taxon>
        <taxon>Streptophyta</taxon>
        <taxon>Embryophyta</taxon>
        <taxon>Tracheophyta</taxon>
        <taxon>Spermatophyta</taxon>
        <taxon>Magnoliopsida</taxon>
        <taxon>eudicotyledons</taxon>
        <taxon>Gunneridae</taxon>
        <taxon>Pentapetalae</taxon>
        <taxon>rosids</taxon>
        <taxon>malvids</taxon>
        <taxon>Malvales</taxon>
        <taxon>Malvaceae</taxon>
        <taxon>Malvoideae</taxon>
        <taxon>Hibiscus</taxon>
    </lineage>
</organism>
<protein>
    <recommendedName>
        <fullName evidence="1">RNA-directed DNA polymerase</fullName>
        <ecNumber evidence="1">2.7.7.49</ecNumber>
    </recommendedName>
</protein>
<dbReference type="Proteomes" id="UP001165190">
    <property type="component" value="Unassembled WGS sequence"/>
</dbReference>
<dbReference type="InterPro" id="IPR012337">
    <property type="entry name" value="RNaseH-like_sf"/>
</dbReference>
<keyword evidence="16" id="KW-0863">Zinc-finger</keyword>
<keyword evidence="4" id="KW-0548">Nucleotidyltransferase</keyword>
<dbReference type="Gene3D" id="3.10.20.370">
    <property type="match status" value="1"/>
</dbReference>
<dbReference type="Pfam" id="PF00078">
    <property type="entry name" value="RVT_1"/>
    <property type="match status" value="1"/>
</dbReference>
<dbReference type="PROSITE" id="PS50878">
    <property type="entry name" value="RT_POL"/>
    <property type="match status" value="1"/>
</dbReference>
<dbReference type="PROSITE" id="PS50158">
    <property type="entry name" value="ZF_CCHC"/>
    <property type="match status" value="1"/>
</dbReference>
<dbReference type="InterPro" id="IPR041373">
    <property type="entry name" value="RT_RNaseH"/>
</dbReference>
<dbReference type="OrthoDB" id="992078at2759"/>
<dbReference type="InterPro" id="IPR001584">
    <property type="entry name" value="Integrase_cat-core"/>
</dbReference>
<dbReference type="GO" id="GO:0006508">
    <property type="term" value="P:proteolysis"/>
    <property type="evidence" value="ECO:0007669"/>
    <property type="project" value="UniProtKB-KW"/>
</dbReference>
<dbReference type="FunFam" id="3.10.10.10:FF:000007">
    <property type="entry name" value="Retrovirus-related Pol polyprotein from transposon 17.6-like Protein"/>
    <property type="match status" value="1"/>
</dbReference>
<dbReference type="Gene3D" id="1.10.340.70">
    <property type="match status" value="1"/>
</dbReference>
<reference evidence="21" key="1">
    <citation type="submission" date="2023-05" db="EMBL/GenBank/DDBJ databases">
        <title>Genome and transcriptome analyses reveal genes involved in the formation of fine ridges on petal epidermal cells in Hibiscus trionum.</title>
        <authorList>
            <person name="Koshimizu S."/>
            <person name="Masuda S."/>
            <person name="Ishii T."/>
            <person name="Shirasu K."/>
            <person name="Hoshino A."/>
            <person name="Arita M."/>
        </authorList>
    </citation>
    <scope>NUCLEOTIDE SEQUENCE</scope>
    <source>
        <strain evidence="21">Hamamatsu line</strain>
    </source>
</reference>
<dbReference type="PANTHER" id="PTHR37984:SF5">
    <property type="entry name" value="PROTEIN NYNRIN-LIKE"/>
    <property type="match status" value="1"/>
</dbReference>
<dbReference type="GO" id="GO:0003964">
    <property type="term" value="F:RNA-directed DNA polymerase activity"/>
    <property type="evidence" value="ECO:0007669"/>
    <property type="project" value="UniProtKB-KW"/>
</dbReference>
<dbReference type="SMART" id="SM00343">
    <property type="entry name" value="ZnF_C2HC"/>
    <property type="match status" value="1"/>
</dbReference>
<evidence type="ECO:0000256" key="14">
    <source>
        <dbReference type="ARBA" id="ARBA00023125"/>
    </source>
</evidence>
<feature type="domain" description="Reverse transcriptase" evidence="19">
    <location>
        <begin position="660"/>
        <end position="839"/>
    </location>
</feature>
<evidence type="ECO:0000256" key="15">
    <source>
        <dbReference type="ARBA" id="ARBA00023172"/>
    </source>
</evidence>
<dbReference type="Pfam" id="PF00098">
    <property type="entry name" value="zf-CCHC"/>
    <property type="match status" value="1"/>
</dbReference>
<dbReference type="CDD" id="cd01647">
    <property type="entry name" value="RT_LTR"/>
    <property type="match status" value="1"/>
</dbReference>
<keyword evidence="11" id="KW-0229">DNA integration</keyword>
<evidence type="ECO:0000256" key="5">
    <source>
        <dbReference type="ARBA" id="ARBA00022722"/>
    </source>
</evidence>
<dbReference type="CDD" id="cd00303">
    <property type="entry name" value="retropepsin_like"/>
    <property type="match status" value="1"/>
</dbReference>
<feature type="domain" description="Integrase catalytic" evidence="20">
    <location>
        <begin position="1193"/>
        <end position="1356"/>
    </location>
</feature>
<evidence type="ECO:0000256" key="11">
    <source>
        <dbReference type="ARBA" id="ARBA00022908"/>
    </source>
</evidence>
<dbReference type="InterPro" id="IPR043502">
    <property type="entry name" value="DNA/RNA_pol_sf"/>
</dbReference>
<evidence type="ECO:0000256" key="1">
    <source>
        <dbReference type="ARBA" id="ARBA00012493"/>
    </source>
</evidence>
<evidence type="ECO:0000259" key="18">
    <source>
        <dbReference type="PROSITE" id="PS50158"/>
    </source>
</evidence>
<dbReference type="Gene3D" id="3.30.420.10">
    <property type="entry name" value="Ribonuclease H-like superfamily/Ribonuclease H"/>
    <property type="match status" value="1"/>
</dbReference>
<proteinExistence type="predicted"/>
<feature type="region of interest" description="Disordered" evidence="17">
    <location>
        <begin position="1"/>
        <end position="20"/>
    </location>
</feature>
<keyword evidence="3" id="KW-0808">Transferase</keyword>
<dbReference type="InterPro" id="IPR041588">
    <property type="entry name" value="Integrase_H2C2"/>
</dbReference>
<evidence type="ECO:0000313" key="21">
    <source>
        <dbReference type="EMBL" id="GMI85470.1"/>
    </source>
</evidence>
<dbReference type="Gene3D" id="3.30.70.270">
    <property type="match status" value="2"/>
</dbReference>
<dbReference type="Pfam" id="PF08284">
    <property type="entry name" value="RVP_2"/>
    <property type="match status" value="1"/>
</dbReference>
<keyword evidence="16" id="KW-0862">Zinc</keyword>
<dbReference type="PANTHER" id="PTHR37984">
    <property type="entry name" value="PROTEIN CBG26694"/>
    <property type="match status" value="1"/>
</dbReference>
<dbReference type="InterPro" id="IPR043128">
    <property type="entry name" value="Rev_trsase/Diguanyl_cyclase"/>
</dbReference>
<evidence type="ECO:0000259" key="19">
    <source>
        <dbReference type="PROSITE" id="PS50878"/>
    </source>
</evidence>
<dbReference type="InterPro" id="IPR000477">
    <property type="entry name" value="RT_dom"/>
</dbReference>
<dbReference type="GO" id="GO:0006310">
    <property type="term" value="P:DNA recombination"/>
    <property type="evidence" value="ECO:0007669"/>
    <property type="project" value="UniProtKB-KW"/>
</dbReference>
<evidence type="ECO:0000256" key="10">
    <source>
        <dbReference type="ARBA" id="ARBA00022842"/>
    </source>
</evidence>
<dbReference type="InterPro" id="IPR001878">
    <property type="entry name" value="Znf_CCHC"/>
</dbReference>
<keyword evidence="6" id="KW-0479">Metal-binding</keyword>
<keyword evidence="12" id="KW-0695">RNA-directed DNA polymerase</keyword>
<dbReference type="Pfam" id="PF24626">
    <property type="entry name" value="SH3_Tf2-1"/>
    <property type="match status" value="1"/>
</dbReference>
<keyword evidence="9" id="KW-0378">Hydrolase</keyword>
<feature type="compositionally biased region" description="Low complexity" evidence="17">
    <location>
        <begin position="370"/>
        <end position="380"/>
    </location>
</feature>
<dbReference type="FunFam" id="3.30.70.270:FF:000020">
    <property type="entry name" value="Transposon Tf2-6 polyprotein-like Protein"/>
    <property type="match status" value="1"/>
</dbReference>
<keyword evidence="14" id="KW-0238">DNA-binding</keyword>
<dbReference type="GO" id="GO:0004190">
    <property type="term" value="F:aspartic-type endopeptidase activity"/>
    <property type="evidence" value="ECO:0007669"/>
    <property type="project" value="UniProtKB-KW"/>
</dbReference>
<evidence type="ECO:0000256" key="8">
    <source>
        <dbReference type="ARBA" id="ARBA00022759"/>
    </source>
</evidence>
<dbReference type="GO" id="GO:0008270">
    <property type="term" value="F:zinc ion binding"/>
    <property type="evidence" value="ECO:0007669"/>
    <property type="project" value="UniProtKB-KW"/>
</dbReference>
<dbReference type="SUPFAM" id="SSF53098">
    <property type="entry name" value="Ribonuclease H-like"/>
    <property type="match status" value="1"/>
</dbReference>
<dbReference type="GO" id="GO:0004519">
    <property type="term" value="F:endonuclease activity"/>
    <property type="evidence" value="ECO:0007669"/>
    <property type="project" value="UniProtKB-KW"/>
</dbReference>
<evidence type="ECO:0000256" key="13">
    <source>
        <dbReference type="ARBA" id="ARBA00022932"/>
    </source>
</evidence>
<dbReference type="PROSITE" id="PS50994">
    <property type="entry name" value="INTEGRASE"/>
    <property type="match status" value="1"/>
</dbReference>
<evidence type="ECO:0000313" key="22">
    <source>
        <dbReference type="Proteomes" id="UP001165190"/>
    </source>
</evidence>
<evidence type="ECO:0000256" key="9">
    <source>
        <dbReference type="ARBA" id="ARBA00022801"/>
    </source>
</evidence>
<sequence>MSRPRGRPRLVRQEPRVAAPVEPAVCAEAHLEGPVAAGVGAPPPPPPPGAGGEDGAGGDGPQGGQGGQGPAGIDMTPLVQAIAGAFQAAVVGAQAAAQPRCDDASLPLERLRSLGAEEFRGSTLERSELWLEKTVRILASMGCAGARRLGCVILLLQGDAYTWWVTITTGVPEAEIDWDFFEFAFRKRYLGPRYLDEKKREFMALTQGDASVTDYEICFVRLSQYALELVPTEVERCNRFRYGLNEEVKRYTLASDYTDFDVLVARAKDLEHSLGSAKRAGGSSSGKRHNHFDGRDAKRHRGGGHQFDQRRGGGHHGRGHQGHRGGGRLPECTRCGRQHTSECWGNFHACWNCGSRDHFRRDCPHQAAQAPNIAQAPARANDFQRGRGHGRGYFQPRADAPRGDAQRNLAHVVVVQPEAGGPARVYAQREAGNDTDVIADNFELQSMSLFSLVDSGSTHSYILSEHAQKLDIPVEILDVGMHVTSSFGETVVVRRMYRRCPLKIKGHVFSVDMMELPFYGFDIILGMDWLVEHRASVDFETKRISLKLSDDYEVVVVGENIKFLSNVVSALEAHRLMDSGCGAYLAYVMNPDMSEARPKDIRTVCDFPDVFPEELPGLPPDRDVEFVIETVSGSNPVSIAPYRMAPKELKELKSQLQELLDRGFIRPSSSPWGAPVLFVKKKDGSMRMCIDYRQLNQLTVKNKYPLPRIDDLFDQLRGASVFSKIDLRSGYYQLKVKECDVPKTAFRTRYGHYEFLVMPFGLTNAPAAFMDMMNRIFRDYLDRFVVVFIDDILVYSKTEEEHDEHLRLVLQRLLSNQLYAKLSKCEFWIREVVFLGHVVSAEGIRVDPSKIEAIVEWKQPKSVTEIRSFLGLAGYYRRFVDGFSRVAAPLSKLLQKGVKFEWSDARQKAFEKLKEALTNAPVLVQLVSGKEFVIYSDASYVGLGCVLMQERRVVAYASRQLKIHEKNYPTHDIELAAVVFALKIWRHYLYGEKCIVYTDHKSLKYLMTQKELNLRQRRWLELLKDYDLTIEYHPGKAIVVADALSRKVAVELRAMFARLSVSDDGGLITELQVKPSLIQLIREKQLQDASLVPHVQDIAKGRPTEYSFSGESLLCFRDRIVVPEDVELRRQILSEAHSSPFSMHPGSTKMYRDLKNDYFWVGLKRDVAEYVSRCMVFQRVKAEHQVPSGLLQPLKIPEWKWEKITMDFVSGLPLSPSKKNSVWVIVDRFTKCAHFLAVNTTDSLDKLANLYIREVVRLHGVPKSIVSDRDPRFTSRFWGCLHSALGSRLHFSTSYHPQSDGQSERVIQILEDMLRCCVIDFQGSWEKHLPLVEFAYNNSYQSSIQMAPYEALYGRRCRTPICWAETGQRLLPMPDLLKGTTDKVKLICDPLKAASDRQKSYADLKRKEVEYTVGEKVFLKVSPWKKVMRFGRKGKLSPRFIGLYEIVERIGPVAYRLRLPSELEKIHDVFHVSMLRRYRSDPSHVMPVEEIELNPDLSYNEEPVEILASDSKVLRGKTIELVKVLWRHRGVEEATWERKADMVEQFPYLFPLVNFGDEIP</sequence>
<feature type="domain" description="CCHC-type" evidence="18">
    <location>
        <begin position="350"/>
        <end position="364"/>
    </location>
</feature>
<dbReference type="GO" id="GO:0015074">
    <property type="term" value="P:DNA integration"/>
    <property type="evidence" value="ECO:0007669"/>
    <property type="project" value="UniProtKB-KW"/>
</dbReference>
<feature type="region of interest" description="Disordered" evidence="17">
    <location>
        <begin position="275"/>
        <end position="330"/>
    </location>
</feature>
<dbReference type="Pfam" id="PF17917">
    <property type="entry name" value="RT_RNaseH"/>
    <property type="match status" value="1"/>
</dbReference>
<keyword evidence="5" id="KW-0540">Nuclease</keyword>
<dbReference type="SUPFAM" id="SSF50630">
    <property type="entry name" value="Acid proteases"/>
    <property type="match status" value="1"/>
</dbReference>
<evidence type="ECO:0000256" key="3">
    <source>
        <dbReference type="ARBA" id="ARBA00022679"/>
    </source>
</evidence>
<feature type="compositionally biased region" description="Basic residues" evidence="17">
    <location>
        <begin position="1"/>
        <end position="10"/>
    </location>
</feature>
<dbReference type="GO" id="GO:0003887">
    <property type="term" value="F:DNA-directed DNA polymerase activity"/>
    <property type="evidence" value="ECO:0007669"/>
    <property type="project" value="UniProtKB-KW"/>
</dbReference>
<dbReference type="Pfam" id="PF17921">
    <property type="entry name" value="Integrase_H2C2"/>
    <property type="match status" value="1"/>
</dbReference>
<dbReference type="Gene3D" id="2.40.70.10">
    <property type="entry name" value="Acid Proteases"/>
    <property type="match status" value="1"/>
</dbReference>
<dbReference type="EC" id="2.7.7.49" evidence="1"/>
<gene>
    <name evidence="21" type="ORF">HRI_002216300</name>
</gene>
<accession>A0A9W7HW48</accession>
<comment type="caution">
    <text evidence="21">The sequence shown here is derived from an EMBL/GenBank/DDBJ whole genome shotgun (WGS) entry which is preliminary data.</text>
</comment>
<evidence type="ECO:0000259" key="20">
    <source>
        <dbReference type="PROSITE" id="PS50994"/>
    </source>
</evidence>
<dbReference type="GO" id="GO:0003677">
    <property type="term" value="F:DNA binding"/>
    <property type="evidence" value="ECO:0007669"/>
    <property type="project" value="UniProtKB-KW"/>
</dbReference>
<evidence type="ECO:0000256" key="17">
    <source>
        <dbReference type="SAM" id="MobiDB-lite"/>
    </source>
</evidence>
<evidence type="ECO:0000256" key="6">
    <source>
        <dbReference type="ARBA" id="ARBA00022723"/>
    </source>
</evidence>
<dbReference type="Gene3D" id="3.10.10.10">
    <property type="entry name" value="HIV Type 1 Reverse Transcriptase, subunit A, domain 1"/>
    <property type="match status" value="1"/>
</dbReference>
<dbReference type="InterPro" id="IPR056924">
    <property type="entry name" value="SH3_Tf2-1"/>
</dbReference>
<keyword evidence="22" id="KW-1185">Reference proteome</keyword>
<dbReference type="EMBL" id="BSYR01000020">
    <property type="protein sequence ID" value="GMI85470.1"/>
    <property type="molecule type" value="Genomic_DNA"/>
</dbReference>
<dbReference type="CDD" id="cd09274">
    <property type="entry name" value="RNase_HI_RT_Ty3"/>
    <property type="match status" value="1"/>
</dbReference>
<evidence type="ECO:0000256" key="7">
    <source>
        <dbReference type="ARBA" id="ARBA00022750"/>
    </source>
</evidence>
<evidence type="ECO:0000256" key="12">
    <source>
        <dbReference type="ARBA" id="ARBA00022918"/>
    </source>
</evidence>
<feature type="compositionally biased region" description="Basic residues" evidence="17">
    <location>
        <begin position="312"/>
        <end position="326"/>
    </location>
</feature>
<name>A0A9W7HW48_HIBTR</name>
<evidence type="ECO:0000256" key="4">
    <source>
        <dbReference type="ARBA" id="ARBA00022695"/>
    </source>
</evidence>
<keyword evidence="13" id="KW-0239">DNA-directed DNA polymerase</keyword>
<dbReference type="InterPro" id="IPR021109">
    <property type="entry name" value="Peptidase_aspartic_dom_sf"/>
</dbReference>
<feature type="region of interest" description="Disordered" evidence="17">
    <location>
        <begin position="35"/>
        <end position="74"/>
    </location>
</feature>
<keyword evidence="15" id="KW-0233">DNA recombination</keyword>
<evidence type="ECO:0000256" key="16">
    <source>
        <dbReference type="PROSITE-ProRule" id="PRU00047"/>
    </source>
</evidence>
<feature type="region of interest" description="Disordered" evidence="17">
    <location>
        <begin position="370"/>
        <end position="393"/>
    </location>
</feature>
<evidence type="ECO:0000256" key="2">
    <source>
        <dbReference type="ARBA" id="ARBA00022670"/>
    </source>
</evidence>